<keyword evidence="9" id="KW-1133">Transmembrane helix</keyword>
<evidence type="ECO:0000256" key="2">
    <source>
        <dbReference type="ARBA" id="ARBA00004448"/>
    </source>
</evidence>
<keyword evidence="6" id="KW-0677">Repeat</keyword>
<keyword evidence="11 12" id="KW-0472">Membrane</keyword>
<evidence type="ECO:0000313" key="16">
    <source>
        <dbReference type="WBParaSite" id="SMTH1_41550.1"/>
    </source>
</evidence>
<dbReference type="GO" id="GO:0005743">
    <property type="term" value="C:mitochondrial inner membrane"/>
    <property type="evidence" value="ECO:0007669"/>
    <property type="project" value="UniProtKB-SubCell"/>
</dbReference>
<keyword evidence="4 13" id="KW-0813">Transport</keyword>
<reference evidence="16" key="1">
    <citation type="submission" date="2023-11" db="UniProtKB">
        <authorList>
            <consortium name="WormBaseParasite"/>
        </authorList>
    </citation>
    <scope>IDENTIFICATION</scope>
</reference>
<dbReference type="SUPFAM" id="SSF103506">
    <property type="entry name" value="Mitochondrial carrier"/>
    <property type="match status" value="1"/>
</dbReference>
<dbReference type="PANTHER" id="PTHR45671">
    <property type="entry name" value="SOLUTE CARRIER FAMILY 25 (MITOCHONDRIAL CARRIER PHOSPHATE CARRIER), MEMBER 3, LIKE-RELATED-RELATED"/>
    <property type="match status" value="1"/>
</dbReference>
<dbReference type="GO" id="GO:0003824">
    <property type="term" value="F:catalytic activity"/>
    <property type="evidence" value="ECO:0007669"/>
    <property type="project" value="UniProtKB-ARBA"/>
</dbReference>
<evidence type="ECO:0000256" key="5">
    <source>
        <dbReference type="ARBA" id="ARBA00022692"/>
    </source>
</evidence>
<evidence type="ECO:0000256" key="4">
    <source>
        <dbReference type="ARBA" id="ARBA00022448"/>
    </source>
</evidence>
<comment type="similarity">
    <text evidence="3 13">Belongs to the mitochondrial carrier (TC 2.A.29) family.</text>
</comment>
<keyword evidence="7" id="KW-0999">Mitochondrion inner membrane</keyword>
<organism evidence="15 16">
    <name type="scientific">Schistosoma mattheei</name>
    <dbReference type="NCBI Taxonomy" id="31246"/>
    <lineage>
        <taxon>Eukaryota</taxon>
        <taxon>Metazoa</taxon>
        <taxon>Spiralia</taxon>
        <taxon>Lophotrochozoa</taxon>
        <taxon>Platyhelminthes</taxon>
        <taxon>Trematoda</taxon>
        <taxon>Digenea</taxon>
        <taxon>Strigeidida</taxon>
        <taxon>Schistosomatoidea</taxon>
        <taxon>Schistosomatidae</taxon>
        <taxon>Schistosoma</taxon>
    </lineage>
</organism>
<evidence type="ECO:0000256" key="13">
    <source>
        <dbReference type="RuleBase" id="RU000488"/>
    </source>
</evidence>
<dbReference type="GO" id="GO:1990547">
    <property type="term" value="P:mitochondrial phosphate ion transmembrane transport"/>
    <property type="evidence" value="ECO:0007669"/>
    <property type="project" value="InterPro"/>
</dbReference>
<evidence type="ECO:0000256" key="3">
    <source>
        <dbReference type="ARBA" id="ARBA00006375"/>
    </source>
</evidence>
<evidence type="ECO:0000313" key="15">
    <source>
        <dbReference type="Proteomes" id="UP000050791"/>
    </source>
</evidence>
<evidence type="ECO:0000256" key="10">
    <source>
        <dbReference type="ARBA" id="ARBA00023128"/>
    </source>
</evidence>
<dbReference type="GO" id="GO:0030170">
    <property type="term" value="F:pyridoxal phosphate binding"/>
    <property type="evidence" value="ECO:0007669"/>
    <property type="project" value="InterPro"/>
</dbReference>
<name>A0AA85B9H4_9TREM</name>
<dbReference type="InterPro" id="IPR015424">
    <property type="entry name" value="PyrdxlP-dep_Trfase"/>
</dbReference>
<dbReference type="PROSITE" id="PS50920">
    <property type="entry name" value="SOLCAR"/>
    <property type="match status" value="2"/>
</dbReference>
<comment type="similarity">
    <text evidence="14">Belongs to the trans-sulfuration enzymes family.</text>
</comment>
<comment type="subcellular location">
    <subcellularLocation>
        <location evidence="2">Mitochondrion inner membrane</location>
        <topology evidence="2">Multi-pass membrane protein</topology>
    </subcellularLocation>
</comment>
<dbReference type="Proteomes" id="UP000050791">
    <property type="component" value="Unassembled WGS sequence"/>
</dbReference>
<feature type="repeat" description="Solcar" evidence="12">
    <location>
        <begin position="255"/>
        <end position="339"/>
    </location>
</feature>
<evidence type="ECO:0000256" key="1">
    <source>
        <dbReference type="ARBA" id="ARBA00001933"/>
    </source>
</evidence>
<protein>
    <submittedName>
        <fullName evidence="16">Uncharacterized protein</fullName>
    </submittedName>
</protein>
<dbReference type="WBParaSite" id="SMTH1_41550.1">
    <property type="protein sequence ID" value="SMTH1_41550.1"/>
    <property type="gene ID" value="SMTH1_41550"/>
</dbReference>
<dbReference type="InterPro" id="IPR018108">
    <property type="entry name" value="MCP_transmembrane"/>
</dbReference>
<dbReference type="FunFam" id="3.40.640.10:FF:000046">
    <property type="entry name" value="Cystathionine gamma-lyase"/>
    <property type="match status" value="1"/>
</dbReference>
<dbReference type="SUPFAM" id="SSF53383">
    <property type="entry name" value="PLP-dependent transferases"/>
    <property type="match status" value="1"/>
</dbReference>
<accession>A0AA85B9H4</accession>
<comment type="cofactor">
    <cofactor evidence="1 14">
        <name>pyridoxal 5'-phosphate</name>
        <dbReference type="ChEBI" id="CHEBI:597326"/>
    </cofactor>
</comment>
<dbReference type="GO" id="GO:0019346">
    <property type="term" value="P:transsulfuration"/>
    <property type="evidence" value="ECO:0007669"/>
    <property type="project" value="InterPro"/>
</dbReference>
<dbReference type="FunFam" id="1.50.40.10:FF:000046">
    <property type="entry name" value="Phosphate carrier protein, mitochondrial"/>
    <property type="match status" value="1"/>
</dbReference>
<proteinExistence type="inferred from homology"/>
<dbReference type="InterPro" id="IPR000277">
    <property type="entry name" value="Cys/Met-Metab_PyrdxlP-dep_enz"/>
</dbReference>
<evidence type="ECO:0000256" key="12">
    <source>
        <dbReference type="PROSITE-ProRule" id="PRU00282"/>
    </source>
</evidence>
<evidence type="ECO:0000256" key="14">
    <source>
        <dbReference type="RuleBase" id="RU362118"/>
    </source>
</evidence>
<dbReference type="PANTHER" id="PTHR45671:SF10">
    <property type="entry name" value="SOLUTE CARRIER FAMILY 25 MEMBER 3"/>
    <property type="match status" value="1"/>
</dbReference>
<keyword evidence="8 14" id="KW-0663">Pyridoxal phosphate</keyword>
<dbReference type="Pfam" id="PF01053">
    <property type="entry name" value="Cys_Met_Meta_PP"/>
    <property type="match status" value="1"/>
</dbReference>
<dbReference type="InterPro" id="IPR023395">
    <property type="entry name" value="MCP_dom_sf"/>
</dbReference>
<dbReference type="GO" id="GO:0005315">
    <property type="term" value="F:phosphate transmembrane transporter activity"/>
    <property type="evidence" value="ECO:0007669"/>
    <property type="project" value="InterPro"/>
</dbReference>
<keyword evidence="10" id="KW-0496">Mitochondrion</keyword>
<dbReference type="Pfam" id="PF00153">
    <property type="entry name" value="Mito_carr"/>
    <property type="match status" value="2"/>
</dbReference>
<dbReference type="AlphaFoldDB" id="A0AA85B9H4"/>
<dbReference type="InterPro" id="IPR044677">
    <property type="entry name" value="SLC25A3/Pic2/Mir1-like"/>
</dbReference>
<evidence type="ECO:0000256" key="9">
    <source>
        <dbReference type="ARBA" id="ARBA00022989"/>
    </source>
</evidence>
<dbReference type="Gene3D" id="3.40.640.10">
    <property type="entry name" value="Type I PLP-dependent aspartate aminotransferase-like (Major domain)"/>
    <property type="match status" value="1"/>
</dbReference>
<evidence type="ECO:0000256" key="11">
    <source>
        <dbReference type="ARBA" id="ARBA00023136"/>
    </source>
</evidence>
<keyword evidence="5 12" id="KW-0812">Transmembrane</keyword>
<dbReference type="InterPro" id="IPR015421">
    <property type="entry name" value="PyrdxlP-dep_Trfase_major"/>
</dbReference>
<evidence type="ECO:0000256" key="6">
    <source>
        <dbReference type="ARBA" id="ARBA00022737"/>
    </source>
</evidence>
<evidence type="ECO:0000256" key="8">
    <source>
        <dbReference type="ARBA" id="ARBA00022898"/>
    </source>
</evidence>
<feature type="repeat" description="Solcar" evidence="12">
    <location>
        <begin position="356"/>
        <end position="434"/>
    </location>
</feature>
<sequence length="456" mass="50808">MNEFSVLYDDVCQRVSRSLMEALKPFDGIDTVATHGGYNPVYLEEVGRPVVPPITLSSTFQQLSPGVAKYDYSRSGNFSRECLEKCIASLEDGHDCCVFSSGLAALGTLIQVLSSDDHIVAFDDLYGGNGRYLRRLASKSGITTTFVDMRDLNLFQQALQKNTRLVLIESPSNPLMRLVDISAVASIAHEFNKEIIVVVDNTFMSSYFQRPLDHGANVVLHSLTKYMNGLGKFGFYEVFKHIYNGFLSEENAYLWRTSVYLAASASAEFFADIMLCPMEAVKVRIQTMPGWASTLREGVPKMYRNEGLVGFYKGLPPLWGRQIPYTMMKFACFERTVEALYKHVVPKPREKCSKSEQLVVTFAAGYIAGVFCAIVSHPPDTIVSKLNKDPNARLVEVAKNLGLMGMWSGLGPRIIMIGTLTALQWFIYDGFKVAMQLPRPPPPSMPESLKNGFNVV</sequence>
<evidence type="ECO:0000256" key="7">
    <source>
        <dbReference type="ARBA" id="ARBA00022792"/>
    </source>
</evidence>